<dbReference type="Proteomes" id="UP000198928">
    <property type="component" value="Unassembled WGS sequence"/>
</dbReference>
<organism evidence="8 9">
    <name type="scientific">Streptomyces pini</name>
    <dbReference type="NCBI Taxonomy" id="1520580"/>
    <lineage>
        <taxon>Bacteria</taxon>
        <taxon>Bacillati</taxon>
        <taxon>Actinomycetota</taxon>
        <taxon>Actinomycetes</taxon>
        <taxon>Kitasatosporales</taxon>
        <taxon>Streptomycetaceae</taxon>
        <taxon>Streptomyces</taxon>
    </lineage>
</organism>
<keyword evidence="9" id="KW-1185">Reference proteome</keyword>
<feature type="transmembrane region" description="Helical" evidence="6">
    <location>
        <begin position="367"/>
        <end position="392"/>
    </location>
</feature>
<feature type="transmembrane region" description="Helical" evidence="6">
    <location>
        <begin position="300"/>
        <end position="321"/>
    </location>
</feature>
<feature type="transmembrane region" description="Helical" evidence="6">
    <location>
        <begin position="206"/>
        <end position="227"/>
    </location>
</feature>
<keyword evidence="2" id="KW-1003">Cell membrane</keyword>
<keyword evidence="4 6" id="KW-1133">Transmembrane helix</keyword>
<protein>
    <recommendedName>
        <fullName evidence="7">ABC3 transporter permease C-terminal domain-containing protein</fullName>
    </recommendedName>
</protein>
<dbReference type="InterPro" id="IPR003838">
    <property type="entry name" value="ABC3_permease_C"/>
</dbReference>
<accession>A0A1I3Z0X1</accession>
<evidence type="ECO:0000256" key="6">
    <source>
        <dbReference type="SAM" id="Phobius"/>
    </source>
</evidence>
<feature type="transmembrane region" description="Helical" evidence="6">
    <location>
        <begin position="342"/>
        <end position="361"/>
    </location>
</feature>
<dbReference type="EMBL" id="FOSG01000005">
    <property type="protein sequence ID" value="SFK37675.1"/>
    <property type="molecule type" value="Genomic_DNA"/>
</dbReference>
<dbReference type="Pfam" id="PF02687">
    <property type="entry name" value="FtsX"/>
    <property type="match status" value="1"/>
</dbReference>
<reference evidence="9" key="1">
    <citation type="submission" date="2016-10" db="EMBL/GenBank/DDBJ databases">
        <authorList>
            <person name="Varghese N."/>
            <person name="Submissions S."/>
        </authorList>
    </citation>
    <scope>NUCLEOTIDE SEQUENCE [LARGE SCALE GENOMIC DNA]</scope>
    <source>
        <strain evidence="9">PL19</strain>
    </source>
</reference>
<evidence type="ECO:0000256" key="3">
    <source>
        <dbReference type="ARBA" id="ARBA00022692"/>
    </source>
</evidence>
<sequence length="740" mass="77370">MSRHAAEGPLWRRLWRIGRAAGAGARQARLRWAGLFLAAATLTMGLTALVTTAAGYDARADTDRARAPRMHMSHPDEEPVAHWYESGNDITGSPQHNVVFLAPLDADTEAEPPPGLPRWPDPGEAFLSPALLQVGAGQRITERYGTHAGAITGDGLTSPAERLAYVRAPEGHESFDDSDLVTGFGARGEETYPVFGDSAVVYGPDILLSAIGGLILLPTAVLVVIAVRVDAAGRDRRTTLLETLGATAGHRALINLGEAATPVVAGALTGTIPAVAVLTWDITLPLVGYPLTAAGLRPWLWAYAATAPVAVLTVLVAVVLLHRARRAADRHAPARVSRRWMVLLPLGAVIAMPADLTPFAPNLAVSLAQYVTGLVLVLASLPALIATVMAALGRAVAWAGERSGKVGPLVAGRWTTHHPGVTARMVATVTIGLVLVTQLHIWTSRTSGEAAAAAETLDRIGTSISLVRTDAITEKELTAFRRDLAGQHVLALVRRPDPRSPAELRGDCEALRSLGQKCSAAPAPIDTGTGTQARELARWTGTRAGLTVREAPVTDYVHAVNEPGDAQWTLVTVADSADHGASEAVNRASYTHLGMAPFVDRLGGNALGGMLQYATVGRWIALLGGVGLLVLACASTISSLSEFRRFGTRLAPVGVFSGNRRVFVSTSVWYLTTPLVIAAPIATGAAWFLSQPVVRGTGAGLSTGLVVTAVAGCALLAVLTGAAGARGAFAGARRWTPTND</sequence>
<name>A0A1I3Z0X1_9ACTN</name>
<feature type="transmembrane region" description="Helical" evidence="6">
    <location>
        <begin position="35"/>
        <end position="56"/>
    </location>
</feature>
<evidence type="ECO:0000259" key="7">
    <source>
        <dbReference type="Pfam" id="PF02687"/>
    </source>
</evidence>
<dbReference type="AlphaFoldDB" id="A0A1I3Z0X1"/>
<evidence type="ECO:0000256" key="5">
    <source>
        <dbReference type="ARBA" id="ARBA00023136"/>
    </source>
</evidence>
<keyword evidence="3 6" id="KW-0812">Transmembrane</keyword>
<evidence type="ECO:0000256" key="4">
    <source>
        <dbReference type="ARBA" id="ARBA00022989"/>
    </source>
</evidence>
<dbReference type="GO" id="GO:0005886">
    <property type="term" value="C:plasma membrane"/>
    <property type="evidence" value="ECO:0007669"/>
    <property type="project" value="UniProtKB-SubCell"/>
</dbReference>
<keyword evidence="5 6" id="KW-0472">Membrane</keyword>
<feature type="transmembrane region" description="Helical" evidence="6">
    <location>
        <begin position="668"/>
        <end position="689"/>
    </location>
</feature>
<evidence type="ECO:0000256" key="2">
    <source>
        <dbReference type="ARBA" id="ARBA00022475"/>
    </source>
</evidence>
<feature type="transmembrane region" description="Helical" evidence="6">
    <location>
        <begin position="259"/>
        <end position="280"/>
    </location>
</feature>
<feature type="transmembrane region" description="Helical" evidence="6">
    <location>
        <begin position="701"/>
        <end position="725"/>
    </location>
</feature>
<feature type="domain" description="ABC3 transporter permease C-terminal" evidence="7">
    <location>
        <begin position="211"/>
        <end position="326"/>
    </location>
</feature>
<dbReference type="OrthoDB" id="3258069at2"/>
<comment type="subcellular location">
    <subcellularLocation>
        <location evidence="1">Cell membrane</location>
        <topology evidence="1">Multi-pass membrane protein</topology>
    </subcellularLocation>
</comment>
<feature type="transmembrane region" description="Helical" evidence="6">
    <location>
        <begin position="619"/>
        <end position="640"/>
    </location>
</feature>
<gene>
    <name evidence="8" type="ORF">SAMN05192584_105277</name>
</gene>
<proteinExistence type="predicted"/>
<evidence type="ECO:0000313" key="9">
    <source>
        <dbReference type="Proteomes" id="UP000198928"/>
    </source>
</evidence>
<dbReference type="RefSeq" id="WP_093849153.1">
    <property type="nucleotide sequence ID" value="NZ_FOSG01000005.1"/>
</dbReference>
<evidence type="ECO:0000313" key="8">
    <source>
        <dbReference type="EMBL" id="SFK37675.1"/>
    </source>
</evidence>
<evidence type="ECO:0000256" key="1">
    <source>
        <dbReference type="ARBA" id="ARBA00004651"/>
    </source>
</evidence>